<feature type="modified residue" description="ADP-ribosylarginine; by dinitrogenase reductase ADP-ribosyltransferase" evidence="18 19">
    <location>
        <position position="110"/>
    </location>
</feature>
<dbReference type="EMBL" id="JX863573">
    <property type="protein sequence ID" value="AGJ89747.1"/>
    <property type="molecule type" value="Genomic_DNA"/>
</dbReference>
<keyword evidence="11 18" id="KW-0408">Iron</keyword>
<dbReference type="PROSITE" id="PS00746">
    <property type="entry name" value="NIFH_FRXC_1"/>
    <property type="match status" value="1"/>
</dbReference>
<dbReference type="EC" id="1.18.6.1" evidence="3 18"/>
<feature type="binding site" evidence="18">
    <location>
        <begin position="19"/>
        <end position="26"/>
    </location>
    <ligand>
        <name>ATP</name>
        <dbReference type="ChEBI" id="CHEBI:30616"/>
    </ligand>
</feature>
<evidence type="ECO:0000256" key="19">
    <source>
        <dbReference type="PIRSR" id="PIRSR605977-50"/>
    </source>
</evidence>
<dbReference type="PROSITE" id="PS00692">
    <property type="entry name" value="NIFH_FRXC_2"/>
    <property type="match status" value="1"/>
</dbReference>
<dbReference type="InterPro" id="IPR030655">
    <property type="entry name" value="NifH/chlL_CS"/>
</dbReference>
<evidence type="ECO:0000256" key="5">
    <source>
        <dbReference type="ARBA" id="ARBA00022485"/>
    </source>
</evidence>
<organism evidence="21">
    <name type="scientific">Rhizobium tropici CIAT 899</name>
    <dbReference type="NCBI Taxonomy" id="698761"/>
    <lineage>
        <taxon>Bacteria</taxon>
        <taxon>Pseudomonadati</taxon>
        <taxon>Pseudomonadota</taxon>
        <taxon>Alphaproteobacteria</taxon>
        <taxon>Hyphomicrobiales</taxon>
        <taxon>Rhizobiaceae</taxon>
        <taxon>Rhizobium/Agrobacterium group</taxon>
        <taxon>Rhizobium</taxon>
    </lineage>
</organism>
<accession>M9W9A0</accession>
<evidence type="ECO:0000256" key="10">
    <source>
        <dbReference type="ARBA" id="ARBA00023002"/>
    </source>
</evidence>
<keyword evidence="6 18" id="KW-0479">Metal-binding</keyword>
<evidence type="ECO:0000256" key="17">
    <source>
        <dbReference type="ARBA" id="ARBA00047967"/>
    </source>
</evidence>
<dbReference type="NCBIfam" id="TIGR01287">
    <property type="entry name" value="nifH"/>
    <property type="match status" value="1"/>
</dbReference>
<dbReference type="PANTHER" id="PTHR42864:SF2">
    <property type="entry name" value="LIGHT-INDEPENDENT PROTOCHLOROPHYLLIDE REDUCTASE IRON-SULFUR ATP-BINDING PROTEIN"/>
    <property type="match status" value="1"/>
</dbReference>
<evidence type="ECO:0000256" key="20">
    <source>
        <dbReference type="RuleBase" id="RU003688"/>
    </source>
</evidence>
<dbReference type="GO" id="GO:0016163">
    <property type="term" value="F:nitrogenase activity"/>
    <property type="evidence" value="ECO:0007669"/>
    <property type="project" value="UniProtKB-UniRule"/>
</dbReference>
<feature type="binding site" evidence="18">
    <location>
        <position position="141"/>
    </location>
    <ligand>
        <name>[4Fe-4S] cluster</name>
        <dbReference type="ChEBI" id="CHEBI:49883"/>
        <note>ligand shared between dimeric partners</note>
    </ligand>
</feature>
<evidence type="ECO:0000256" key="18">
    <source>
        <dbReference type="HAMAP-Rule" id="MF_00533"/>
    </source>
</evidence>
<evidence type="ECO:0000256" key="11">
    <source>
        <dbReference type="ARBA" id="ARBA00023004"/>
    </source>
</evidence>
<evidence type="ECO:0000256" key="1">
    <source>
        <dbReference type="ARBA" id="ARBA00005504"/>
    </source>
</evidence>
<dbReference type="GO" id="GO:0046872">
    <property type="term" value="F:metal ion binding"/>
    <property type="evidence" value="ECO:0007669"/>
    <property type="project" value="UniProtKB-KW"/>
</dbReference>
<evidence type="ECO:0000256" key="7">
    <source>
        <dbReference type="ARBA" id="ARBA00022741"/>
    </source>
</evidence>
<comment type="function">
    <text evidence="18">The key enzymatic reactions in nitrogen fixation are catalyzed by the nitrogenase complex, which has 2 components: the iron protein and the molybdenum-iron protein.</text>
</comment>
<gene>
    <name evidence="18 21" type="primary">nifH</name>
</gene>
<comment type="PTM">
    <text evidence="19">The reversible ADP-ribosylation of Arg inactivates the nitrogenase reductase and regulates nitrogenase activity.</text>
</comment>
<dbReference type="PIRSF" id="PIRSF000363">
    <property type="entry name" value="Nitrogenase_iron"/>
    <property type="match status" value="1"/>
</dbReference>
<dbReference type="Pfam" id="PF00142">
    <property type="entry name" value="Fer4_NifH"/>
    <property type="match status" value="1"/>
</dbReference>
<comment type="catalytic activity">
    <reaction evidence="17 18">
        <text>N2 + 8 reduced [2Fe-2S]-[ferredoxin] + 16 ATP + 16 H2O = H2 + 8 oxidized [2Fe-2S]-[ferredoxin] + 2 NH4(+) + 16 ADP + 16 phosphate + 6 H(+)</text>
        <dbReference type="Rhea" id="RHEA:21448"/>
        <dbReference type="Rhea" id="RHEA-COMP:10000"/>
        <dbReference type="Rhea" id="RHEA-COMP:10001"/>
        <dbReference type="ChEBI" id="CHEBI:15377"/>
        <dbReference type="ChEBI" id="CHEBI:15378"/>
        <dbReference type="ChEBI" id="CHEBI:17997"/>
        <dbReference type="ChEBI" id="CHEBI:18276"/>
        <dbReference type="ChEBI" id="CHEBI:28938"/>
        <dbReference type="ChEBI" id="CHEBI:30616"/>
        <dbReference type="ChEBI" id="CHEBI:33737"/>
        <dbReference type="ChEBI" id="CHEBI:33738"/>
        <dbReference type="ChEBI" id="CHEBI:43474"/>
        <dbReference type="ChEBI" id="CHEBI:456216"/>
        <dbReference type="EC" id="1.18.6.1"/>
    </reaction>
</comment>
<dbReference type="AlphaFoldDB" id="M9W9A0"/>
<keyword evidence="10 18" id="KW-0560">Oxidoreductase</keyword>
<comment type="PTM">
    <text evidence="18">The reversible ADP-ribosylation of Arg-110 inactivates the nitrogenase reductase and regulates nitrogenase activity.</text>
</comment>
<sequence>MERKKEGNMSDLRQIAFYGKGGIGKSTTSQNTLAALVDLGQKILIVGCDPKADSTRLILNSKAQDTVLHLAAQEGSVEDLELEDVLKIGYKGIKCVESGGPEPGVGCAGRGVITSINFLEENGAYDNVDYVSYDVLGDVVCGGFAMPIRENKAQEIYIVMSGEMMALYAANNIAKGILKYAHAGGVRLGGLICNERQTDREIDLAEALASRLNSKLIHFVPRDNIVQHAELRKMTVIQYAPDSKQAGEYRTLAEKIHANSGQGTVPTPITMEELEDMLLDFGIMKTDEQMLAELQAKESKVAAAQ</sequence>
<dbReference type="GO" id="GO:0005524">
    <property type="term" value="F:ATP binding"/>
    <property type="evidence" value="ECO:0007669"/>
    <property type="project" value="UniProtKB-UniRule"/>
</dbReference>
<keyword evidence="7 18" id="KW-0547">Nucleotide-binding</keyword>
<reference evidence="21" key="1">
    <citation type="journal article" date="2013" name="Int. J. Syst. Evol. Microbiol.">
        <title>Rhizobium calliandrae sp. nov., Rhizobium mayense sp. nov. and Rhizobium jaguaris sp. nov., rhizobial species nodulating the medicinal legume Calliandra grandiflora.</title>
        <authorList>
            <person name="Rincon-Rosales R."/>
            <person name="Villalobos-Escobedo J.M."/>
            <person name="Rogel M.A."/>
            <person name="Martinez J."/>
            <person name="Ormeno-Orrillo E."/>
            <person name="Martinez-Romero E."/>
        </authorList>
    </citation>
    <scope>NUCLEOTIDE SEQUENCE</scope>
    <source>
        <strain evidence="21">CIAT 899</strain>
    </source>
</reference>
<proteinExistence type="inferred from homology"/>
<keyword evidence="9 18" id="KW-0067">ATP-binding</keyword>
<dbReference type="CDD" id="cd02040">
    <property type="entry name" value="NifH"/>
    <property type="match status" value="1"/>
</dbReference>
<dbReference type="SUPFAM" id="SSF52540">
    <property type="entry name" value="P-loop containing nucleoside triphosphate hydrolases"/>
    <property type="match status" value="1"/>
</dbReference>
<keyword evidence="5 18" id="KW-0004">4Fe-4S</keyword>
<dbReference type="PROSITE" id="PS51026">
    <property type="entry name" value="NIFH_FRXC_3"/>
    <property type="match status" value="1"/>
</dbReference>
<evidence type="ECO:0000256" key="2">
    <source>
        <dbReference type="ARBA" id="ARBA00011738"/>
    </source>
</evidence>
<evidence type="ECO:0000256" key="14">
    <source>
        <dbReference type="ARBA" id="ARBA00029858"/>
    </source>
</evidence>
<keyword evidence="13 18" id="KW-0535">Nitrogen fixation</keyword>
<comment type="cofactor">
    <cofactor evidence="18">
        <name>[4Fe-4S] cluster</name>
        <dbReference type="ChEBI" id="CHEBI:49883"/>
    </cofactor>
    <text evidence="18">Binds 1 [4Fe-4S] cluster per dimer.</text>
</comment>
<name>M9W9A0_RHITR</name>
<keyword evidence="12 18" id="KW-0411">Iron-sulfur</keyword>
<evidence type="ECO:0000256" key="4">
    <source>
        <dbReference type="ARBA" id="ARBA00017783"/>
    </source>
</evidence>
<dbReference type="GO" id="GO:0051539">
    <property type="term" value="F:4 iron, 4 sulfur cluster binding"/>
    <property type="evidence" value="ECO:0007669"/>
    <property type="project" value="UniProtKB-KW"/>
</dbReference>
<dbReference type="InterPro" id="IPR027417">
    <property type="entry name" value="P-loop_NTPase"/>
</dbReference>
<evidence type="ECO:0000256" key="15">
    <source>
        <dbReference type="ARBA" id="ARBA00029951"/>
    </source>
</evidence>
<dbReference type="HAMAP" id="MF_00533">
    <property type="entry name" value="NifH"/>
    <property type="match status" value="1"/>
</dbReference>
<evidence type="ECO:0000256" key="6">
    <source>
        <dbReference type="ARBA" id="ARBA00022723"/>
    </source>
</evidence>
<feature type="binding site" evidence="18">
    <location>
        <position position="107"/>
    </location>
    <ligand>
        <name>[4Fe-4S] cluster</name>
        <dbReference type="ChEBI" id="CHEBI:49883"/>
        <note>ligand shared between dimeric partners</note>
    </ligand>
</feature>
<evidence type="ECO:0000256" key="13">
    <source>
        <dbReference type="ARBA" id="ARBA00023231"/>
    </source>
</evidence>
<dbReference type="PANTHER" id="PTHR42864">
    <property type="entry name" value="LIGHT-INDEPENDENT PROTOCHLOROPHYLLIDE REDUCTASE IRON-SULFUR ATP-BINDING PROTEIN"/>
    <property type="match status" value="1"/>
</dbReference>
<evidence type="ECO:0000256" key="12">
    <source>
        <dbReference type="ARBA" id="ARBA00023014"/>
    </source>
</evidence>
<protein>
    <recommendedName>
        <fullName evidence="4 18">Nitrogenase iron protein</fullName>
        <ecNumber evidence="3 18">1.18.6.1</ecNumber>
    </recommendedName>
    <alternativeName>
        <fullName evidence="14 18">Nitrogenase Fe protein</fullName>
    </alternativeName>
    <alternativeName>
        <fullName evidence="15 18">Nitrogenase component II</fullName>
    </alternativeName>
    <alternativeName>
        <fullName evidence="16 18">Nitrogenase reductase</fullName>
    </alternativeName>
</protein>
<evidence type="ECO:0000256" key="3">
    <source>
        <dbReference type="ARBA" id="ARBA00012773"/>
    </source>
</evidence>
<dbReference type="PRINTS" id="PR00091">
    <property type="entry name" value="NITROGNASEII"/>
</dbReference>
<evidence type="ECO:0000256" key="8">
    <source>
        <dbReference type="ARBA" id="ARBA00022765"/>
    </source>
</evidence>
<comment type="subunit">
    <text evidence="2 18">Homodimer.</text>
</comment>
<evidence type="ECO:0000256" key="16">
    <source>
        <dbReference type="ARBA" id="ARBA00033027"/>
    </source>
</evidence>
<comment type="similarity">
    <text evidence="1 18 20">Belongs to the NifH/BchL/ChlL family.</text>
</comment>
<evidence type="ECO:0000256" key="9">
    <source>
        <dbReference type="ARBA" id="ARBA00022840"/>
    </source>
</evidence>
<dbReference type="InterPro" id="IPR000392">
    <property type="entry name" value="NifH/frxC"/>
</dbReference>
<dbReference type="FunFam" id="3.40.50.300:FF:001379">
    <property type="entry name" value="Nitrogenase iron protein 1"/>
    <property type="match status" value="1"/>
</dbReference>
<dbReference type="Gene3D" id="3.40.50.300">
    <property type="entry name" value="P-loop containing nucleotide triphosphate hydrolases"/>
    <property type="match status" value="1"/>
</dbReference>
<dbReference type="InterPro" id="IPR005977">
    <property type="entry name" value="Nitrogenase_Fe_NifH"/>
</dbReference>
<evidence type="ECO:0000313" key="21">
    <source>
        <dbReference type="EMBL" id="AGJ89747.1"/>
    </source>
</evidence>
<keyword evidence="8 18" id="KW-0013">ADP-ribosylation</keyword>